<reference evidence="2 3" key="1">
    <citation type="submission" date="2014-08" db="EMBL/GenBank/DDBJ databases">
        <title>Complete genome of a marine bacteria Jeotgalibacillus malaysiensis.</title>
        <authorList>
            <person name="Yaakop A.S."/>
            <person name="Chan K.-G."/>
            <person name="Goh K.M."/>
        </authorList>
    </citation>
    <scope>NUCLEOTIDE SEQUENCE [LARGE SCALE GENOMIC DNA]</scope>
    <source>
        <strain evidence="2 3">D5</strain>
    </source>
</reference>
<evidence type="ECO:0000313" key="2">
    <source>
        <dbReference type="EMBL" id="AJD91987.1"/>
    </source>
</evidence>
<dbReference type="SUPFAM" id="SSF52540">
    <property type="entry name" value="P-loop containing nucleoside triphosphate hydrolases"/>
    <property type="match status" value="1"/>
</dbReference>
<dbReference type="HOGENOM" id="CLU_1862493_0_0_9"/>
<sequence length="137" mass="15959">MLDEFDKAHTSFHSAFYQLFDEGIYEDQNYHLNLKKSVIICTSNYKNLNEVQDHLGSAIYSRFDNIVQFNDLTDEAKQTIGTKIYDDLNDIYDNELSSKTYEKLTISFNECQSVREIKSLIEDTFALSAIKDMIENN</sequence>
<dbReference type="Pfam" id="PF07724">
    <property type="entry name" value="AAA_2"/>
    <property type="match status" value="1"/>
</dbReference>
<dbReference type="AlphaFoldDB" id="A0A0B5ATE1"/>
<dbReference type="Proteomes" id="UP000031449">
    <property type="component" value="Chromosome"/>
</dbReference>
<protein>
    <recommendedName>
        <fullName evidence="1">ATPase AAA-type core domain-containing protein</fullName>
    </recommendedName>
</protein>
<dbReference type="EMBL" id="CP009416">
    <property type="protein sequence ID" value="AJD91987.1"/>
    <property type="molecule type" value="Genomic_DNA"/>
</dbReference>
<evidence type="ECO:0000259" key="1">
    <source>
        <dbReference type="Pfam" id="PF07724"/>
    </source>
</evidence>
<organism evidence="2 3">
    <name type="scientific">Jeotgalibacillus malaysiensis</name>
    <dbReference type="NCBI Taxonomy" id="1508404"/>
    <lineage>
        <taxon>Bacteria</taxon>
        <taxon>Bacillati</taxon>
        <taxon>Bacillota</taxon>
        <taxon>Bacilli</taxon>
        <taxon>Bacillales</taxon>
        <taxon>Caryophanaceae</taxon>
        <taxon>Jeotgalibacillus</taxon>
    </lineage>
</organism>
<gene>
    <name evidence="2" type="ORF">JMA_26700</name>
</gene>
<dbReference type="Gene3D" id="3.40.50.300">
    <property type="entry name" value="P-loop containing nucleotide triphosphate hydrolases"/>
    <property type="match status" value="1"/>
</dbReference>
<accession>A0A0B5ATE1</accession>
<evidence type="ECO:0000313" key="3">
    <source>
        <dbReference type="Proteomes" id="UP000031449"/>
    </source>
</evidence>
<dbReference type="BioCyc" id="JESP1508404:G14D9-11950-MONOMER"/>
<dbReference type="GO" id="GO:0016887">
    <property type="term" value="F:ATP hydrolysis activity"/>
    <property type="evidence" value="ECO:0007669"/>
    <property type="project" value="InterPro"/>
</dbReference>
<name>A0A0B5ATE1_9BACL</name>
<dbReference type="InterPro" id="IPR027417">
    <property type="entry name" value="P-loop_NTPase"/>
</dbReference>
<proteinExistence type="predicted"/>
<dbReference type="STRING" id="1508404.JMA_26700"/>
<feature type="domain" description="ATPase AAA-type core" evidence="1">
    <location>
        <begin position="2"/>
        <end position="89"/>
    </location>
</feature>
<dbReference type="InterPro" id="IPR003959">
    <property type="entry name" value="ATPase_AAA_core"/>
</dbReference>
<dbReference type="KEGG" id="jeo:JMA_26700"/>
<keyword evidence="3" id="KW-1185">Reference proteome</keyword>
<dbReference type="GO" id="GO:0005524">
    <property type="term" value="F:ATP binding"/>
    <property type="evidence" value="ECO:0007669"/>
    <property type="project" value="InterPro"/>
</dbReference>